<proteinExistence type="predicted"/>
<gene>
    <name evidence="1" type="ORF">LEP1GSC131_0208</name>
</gene>
<keyword evidence="2" id="KW-1185">Reference proteome</keyword>
<accession>A0A828Y9M6</accession>
<organism evidence="1 2">
    <name type="scientific">Leptospira kirschneri str. 200802841</name>
    <dbReference type="NCBI Taxonomy" id="1193047"/>
    <lineage>
        <taxon>Bacteria</taxon>
        <taxon>Pseudomonadati</taxon>
        <taxon>Spirochaetota</taxon>
        <taxon>Spirochaetia</taxon>
        <taxon>Leptospirales</taxon>
        <taxon>Leptospiraceae</taxon>
        <taxon>Leptospira</taxon>
    </lineage>
</organism>
<comment type="caution">
    <text evidence="1">The sequence shown here is derived from an EMBL/GenBank/DDBJ whole genome shotgun (WGS) entry which is preliminary data.</text>
</comment>
<dbReference type="Proteomes" id="UP000006339">
    <property type="component" value="Unassembled WGS sequence"/>
</dbReference>
<name>A0A828Y9M6_9LEPT</name>
<reference evidence="1" key="1">
    <citation type="submission" date="2012-10" db="EMBL/GenBank/DDBJ databases">
        <authorList>
            <person name="Harkins D.M."/>
            <person name="Durkin A.S."/>
            <person name="Brinkac L.M."/>
            <person name="Selengut J.D."/>
            <person name="Sanka R."/>
            <person name="DePew J."/>
            <person name="Purushe J."/>
            <person name="Picardeau M."/>
            <person name="Werts C."/>
            <person name="Goarant C."/>
            <person name="Vinetz J.M."/>
            <person name="Sutton G.G."/>
            <person name="Nelson W.C."/>
            <person name="Fouts D.E."/>
        </authorList>
    </citation>
    <scope>NUCLEOTIDE SEQUENCE [LARGE SCALE GENOMIC DNA]</scope>
    <source>
        <strain evidence="1">200802841</strain>
    </source>
</reference>
<protein>
    <submittedName>
        <fullName evidence="1">Uncharacterized protein</fullName>
    </submittedName>
</protein>
<evidence type="ECO:0000313" key="1">
    <source>
        <dbReference type="EMBL" id="EKO52478.1"/>
    </source>
</evidence>
<sequence length="38" mass="4752">MWELILLENYFLRPATLKWDLNSDDRRKTEVLCRNRIE</sequence>
<dbReference type="EMBL" id="AKWH02000022">
    <property type="protein sequence ID" value="EKO52478.1"/>
    <property type="molecule type" value="Genomic_DNA"/>
</dbReference>
<dbReference type="AlphaFoldDB" id="A0A828Y9M6"/>
<evidence type="ECO:0000313" key="2">
    <source>
        <dbReference type="Proteomes" id="UP000006339"/>
    </source>
</evidence>